<accession>A0A9P3G6P9</accession>
<dbReference type="AlphaFoldDB" id="A0A9P3G6P9"/>
<sequence length="116" mass="13574">MPRYPISQLVVALLGAEDQLREPAYHARSRADCYHTIPPSKPAGPTRTPSFAGFYLRMHRHSHFRYRQCRGMAYAYSLSCLRFCARSPGCGVRDWKPSHCKSRQWYRHELPHQWPA</sequence>
<proteinExistence type="predicted"/>
<evidence type="ECO:0000313" key="2">
    <source>
        <dbReference type="Proteomes" id="UP000703269"/>
    </source>
</evidence>
<dbReference type="Proteomes" id="UP000703269">
    <property type="component" value="Unassembled WGS sequence"/>
</dbReference>
<organism evidence="1 2">
    <name type="scientific">Phanerochaete sordida</name>
    <dbReference type="NCBI Taxonomy" id="48140"/>
    <lineage>
        <taxon>Eukaryota</taxon>
        <taxon>Fungi</taxon>
        <taxon>Dikarya</taxon>
        <taxon>Basidiomycota</taxon>
        <taxon>Agaricomycotina</taxon>
        <taxon>Agaricomycetes</taxon>
        <taxon>Polyporales</taxon>
        <taxon>Phanerochaetaceae</taxon>
        <taxon>Phanerochaete</taxon>
    </lineage>
</organism>
<comment type="caution">
    <text evidence="1">The sequence shown here is derived from an EMBL/GenBank/DDBJ whole genome shotgun (WGS) entry which is preliminary data.</text>
</comment>
<protein>
    <submittedName>
        <fullName evidence="1">Uncharacterized protein</fullName>
    </submittedName>
</protein>
<gene>
    <name evidence="1" type="ORF">PsYK624_049310</name>
</gene>
<reference evidence="1 2" key="1">
    <citation type="submission" date="2021-08" db="EMBL/GenBank/DDBJ databases">
        <title>Draft Genome Sequence of Phanerochaete sordida strain YK-624.</title>
        <authorList>
            <person name="Mori T."/>
            <person name="Dohra H."/>
            <person name="Suzuki T."/>
            <person name="Kawagishi H."/>
            <person name="Hirai H."/>
        </authorList>
    </citation>
    <scope>NUCLEOTIDE SEQUENCE [LARGE SCALE GENOMIC DNA]</scope>
    <source>
        <strain evidence="1 2">YK-624</strain>
    </source>
</reference>
<keyword evidence="2" id="KW-1185">Reference proteome</keyword>
<name>A0A9P3G6P9_9APHY</name>
<evidence type="ECO:0000313" key="1">
    <source>
        <dbReference type="EMBL" id="GJE88844.1"/>
    </source>
</evidence>
<dbReference type="EMBL" id="BPQB01000010">
    <property type="protein sequence ID" value="GJE88844.1"/>
    <property type="molecule type" value="Genomic_DNA"/>
</dbReference>